<evidence type="ECO:0000256" key="1">
    <source>
        <dbReference type="ARBA" id="ARBA00006432"/>
    </source>
</evidence>
<name>A0A8J3I854_9CHLR</name>
<dbReference type="Proteomes" id="UP000597444">
    <property type="component" value="Unassembled WGS sequence"/>
</dbReference>
<protein>
    <submittedName>
        <fullName evidence="7">2-aminobenzoate-CoA ligase</fullName>
    </submittedName>
</protein>
<dbReference type="InterPro" id="IPR020845">
    <property type="entry name" value="AMP-binding_CS"/>
</dbReference>
<dbReference type="InterPro" id="IPR045851">
    <property type="entry name" value="AMP-bd_C_sf"/>
</dbReference>
<dbReference type="FunFam" id="3.30.300.30:FF:000005">
    <property type="entry name" value="Acyl-coenzyme A synthetase ACSM5, mitochondrial"/>
    <property type="match status" value="1"/>
</dbReference>
<sequence length="541" mass="59007">MSVSAHHDTFVLDHMPPRDQWPDLIFTIPEVQYPDQLNCVTELLDTWVSQGRGDAPAIFSTGGMLTYKQLQERVDQVAHVLTADLGLVPGNRVLLRSPNNPMLAICWLAVGKAGLIAVPTMPLLREKELVEVIEKAQVGTALCDKAFAAELQSAQKRCPMLKQIMYFNDTPSTGLEERMSIWREPYDAVATAADDPALVAFTSGSTGKPKATIHFHRDIMAISDCFPRSIVQLSANDICIGTPPLAFTFGLGALLTFPLRVGGATVLLEKFTPESLLQAIKDYHATVTWSTPLFYRQMAGIASKQGLPTLQKSVSAGEALPVSTRTLWRDATGIEIIDGIGATEMLHIFIASAGAEVRPGATGKVIPGYEACIFDANGHVLPAGAIGRLGVKGPTGCRYLDDERQHAYVQNGWNLTGDVYLMDTDSYFWFQARADDIILTAGYNVAGPEVEEALLMYPAVAECAVIGAPDEVRGTIVKAFIVLRDGYVGDDAMKRTLQDFVKQSIAPYKYPRAIEFCSALPRAGTGKVQRYKLRQQEQGKV</sequence>
<evidence type="ECO:0000259" key="6">
    <source>
        <dbReference type="Pfam" id="PF13193"/>
    </source>
</evidence>
<evidence type="ECO:0000313" key="8">
    <source>
        <dbReference type="Proteomes" id="UP000597444"/>
    </source>
</evidence>
<reference evidence="7" key="1">
    <citation type="submission" date="2020-10" db="EMBL/GenBank/DDBJ databases">
        <title>Taxonomic study of unclassified bacteria belonging to the class Ktedonobacteria.</title>
        <authorList>
            <person name="Yabe S."/>
            <person name="Wang C.M."/>
            <person name="Zheng Y."/>
            <person name="Sakai Y."/>
            <person name="Cavaletti L."/>
            <person name="Monciardini P."/>
            <person name="Donadio S."/>
        </authorList>
    </citation>
    <scope>NUCLEOTIDE SEQUENCE</scope>
    <source>
        <strain evidence="7">ID150040</strain>
    </source>
</reference>
<accession>A0A8J3I854</accession>
<evidence type="ECO:0000313" key="7">
    <source>
        <dbReference type="EMBL" id="GHO90614.1"/>
    </source>
</evidence>
<dbReference type="InterPro" id="IPR025110">
    <property type="entry name" value="AMP-bd_C"/>
</dbReference>
<evidence type="ECO:0000259" key="5">
    <source>
        <dbReference type="Pfam" id="PF00501"/>
    </source>
</evidence>
<dbReference type="GO" id="GO:0016878">
    <property type="term" value="F:acid-thiol ligase activity"/>
    <property type="evidence" value="ECO:0007669"/>
    <property type="project" value="TreeGrafter"/>
</dbReference>
<dbReference type="PANTHER" id="PTHR43352:SF1">
    <property type="entry name" value="ANTHRANILATE--COA LIGASE"/>
    <property type="match status" value="1"/>
</dbReference>
<dbReference type="InterPro" id="IPR042099">
    <property type="entry name" value="ANL_N_sf"/>
</dbReference>
<comment type="caution">
    <text evidence="7">The sequence shown here is derived from an EMBL/GenBank/DDBJ whole genome shotgun (WGS) entry which is preliminary data.</text>
</comment>
<dbReference type="GO" id="GO:0005524">
    <property type="term" value="F:ATP binding"/>
    <property type="evidence" value="ECO:0007669"/>
    <property type="project" value="UniProtKB-KW"/>
</dbReference>
<organism evidence="7 8">
    <name type="scientific">Reticulibacter mediterranei</name>
    <dbReference type="NCBI Taxonomy" id="2778369"/>
    <lineage>
        <taxon>Bacteria</taxon>
        <taxon>Bacillati</taxon>
        <taxon>Chloroflexota</taxon>
        <taxon>Ktedonobacteria</taxon>
        <taxon>Ktedonobacterales</taxon>
        <taxon>Reticulibacteraceae</taxon>
        <taxon>Reticulibacter</taxon>
    </lineage>
</organism>
<dbReference type="Gene3D" id="3.30.300.30">
    <property type="match status" value="1"/>
</dbReference>
<dbReference type="AlphaFoldDB" id="A0A8J3I854"/>
<keyword evidence="3" id="KW-0547">Nucleotide-binding</keyword>
<dbReference type="PANTHER" id="PTHR43352">
    <property type="entry name" value="ACETYL-COA SYNTHETASE"/>
    <property type="match status" value="1"/>
</dbReference>
<dbReference type="GO" id="GO:0016405">
    <property type="term" value="F:CoA-ligase activity"/>
    <property type="evidence" value="ECO:0007669"/>
    <property type="project" value="UniProtKB-ARBA"/>
</dbReference>
<dbReference type="Gene3D" id="3.40.50.12780">
    <property type="entry name" value="N-terminal domain of ligase-like"/>
    <property type="match status" value="1"/>
</dbReference>
<keyword evidence="8" id="KW-1185">Reference proteome</keyword>
<feature type="domain" description="AMP-binding enzyme C-terminal" evidence="6">
    <location>
        <begin position="449"/>
        <end position="527"/>
    </location>
</feature>
<evidence type="ECO:0000256" key="2">
    <source>
        <dbReference type="ARBA" id="ARBA00022598"/>
    </source>
</evidence>
<dbReference type="PROSITE" id="PS00455">
    <property type="entry name" value="AMP_BINDING"/>
    <property type="match status" value="1"/>
</dbReference>
<gene>
    <name evidence="7" type="ORF">KSF_006620</name>
</gene>
<proteinExistence type="inferred from homology"/>
<feature type="domain" description="AMP-dependent synthetase/ligase" evidence="5">
    <location>
        <begin position="50"/>
        <end position="395"/>
    </location>
</feature>
<comment type="similarity">
    <text evidence="1">Belongs to the ATP-dependent AMP-binding enzyme family.</text>
</comment>
<evidence type="ECO:0000256" key="4">
    <source>
        <dbReference type="ARBA" id="ARBA00022840"/>
    </source>
</evidence>
<keyword evidence="4" id="KW-0067">ATP-binding</keyword>
<dbReference type="GO" id="GO:0044550">
    <property type="term" value="P:secondary metabolite biosynthetic process"/>
    <property type="evidence" value="ECO:0007669"/>
    <property type="project" value="TreeGrafter"/>
</dbReference>
<dbReference type="Pfam" id="PF13193">
    <property type="entry name" value="AMP-binding_C"/>
    <property type="match status" value="1"/>
</dbReference>
<keyword evidence="2 7" id="KW-0436">Ligase</keyword>
<dbReference type="EMBL" id="BNJK01000001">
    <property type="protein sequence ID" value="GHO90614.1"/>
    <property type="molecule type" value="Genomic_DNA"/>
</dbReference>
<dbReference type="Pfam" id="PF00501">
    <property type="entry name" value="AMP-binding"/>
    <property type="match status" value="1"/>
</dbReference>
<dbReference type="SUPFAM" id="SSF56801">
    <property type="entry name" value="Acetyl-CoA synthetase-like"/>
    <property type="match status" value="1"/>
</dbReference>
<dbReference type="RefSeq" id="WP_220201564.1">
    <property type="nucleotide sequence ID" value="NZ_BNJK01000001.1"/>
</dbReference>
<dbReference type="InterPro" id="IPR000873">
    <property type="entry name" value="AMP-dep_synth/lig_dom"/>
</dbReference>
<evidence type="ECO:0000256" key="3">
    <source>
        <dbReference type="ARBA" id="ARBA00022741"/>
    </source>
</evidence>